<name>A0A210QHY0_MIZYE</name>
<gene>
    <name evidence="5" type="ORF">KP79_PYT01189</name>
</gene>
<dbReference type="PRINTS" id="PR00007">
    <property type="entry name" value="COMPLEMNTC1Q"/>
</dbReference>
<dbReference type="InterPro" id="IPR050822">
    <property type="entry name" value="Cerebellin_Synaptic_Org"/>
</dbReference>
<dbReference type="Pfam" id="PF00386">
    <property type="entry name" value="C1q"/>
    <property type="match status" value="1"/>
</dbReference>
<dbReference type="InterPro" id="IPR001073">
    <property type="entry name" value="C1q_dom"/>
</dbReference>
<accession>A0A210QHY0</accession>
<proteinExistence type="predicted"/>
<dbReference type="SMART" id="SM00110">
    <property type="entry name" value="C1Q"/>
    <property type="match status" value="1"/>
</dbReference>
<evidence type="ECO:0000256" key="3">
    <source>
        <dbReference type="ARBA" id="ARBA00022729"/>
    </source>
</evidence>
<evidence type="ECO:0000256" key="1">
    <source>
        <dbReference type="ARBA" id="ARBA00004613"/>
    </source>
</evidence>
<dbReference type="Proteomes" id="UP000242188">
    <property type="component" value="Unassembled WGS sequence"/>
</dbReference>
<sequence length="131" mass="14001">MKVAFTAMVNTPIRNLKENAVIEFKDQALNIGGFYNPFHGTFQCGVPGVYMFSWSIVINAGFELITSLDVNGVSKGKVIVDNPAHNIGSGSNTFILDLNRGDVVAVKVLHNSTGAGLLIGRGSSFSGYLLH</sequence>
<protein>
    <submittedName>
        <fullName evidence="5">Complement C1q-like protein 2</fullName>
    </submittedName>
</protein>
<dbReference type="SUPFAM" id="SSF49842">
    <property type="entry name" value="TNF-like"/>
    <property type="match status" value="1"/>
</dbReference>
<dbReference type="OrthoDB" id="6126785at2759"/>
<evidence type="ECO:0000313" key="6">
    <source>
        <dbReference type="Proteomes" id="UP000242188"/>
    </source>
</evidence>
<evidence type="ECO:0000256" key="2">
    <source>
        <dbReference type="ARBA" id="ARBA00022525"/>
    </source>
</evidence>
<dbReference type="PANTHER" id="PTHR22923:SF93">
    <property type="entry name" value="COMPLEMENT C1Q-LIKE PROTEIN 4"/>
    <property type="match status" value="1"/>
</dbReference>
<organism evidence="5 6">
    <name type="scientific">Mizuhopecten yessoensis</name>
    <name type="common">Japanese scallop</name>
    <name type="synonym">Patinopecten yessoensis</name>
    <dbReference type="NCBI Taxonomy" id="6573"/>
    <lineage>
        <taxon>Eukaryota</taxon>
        <taxon>Metazoa</taxon>
        <taxon>Spiralia</taxon>
        <taxon>Lophotrochozoa</taxon>
        <taxon>Mollusca</taxon>
        <taxon>Bivalvia</taxon>
        <taxon>Autobranchia</taxon>
        <taxon>Pteriomorphia</taxon>
        <taxon>Pectinida</taxon>
        <taxon>Pectinoidea</taxon>
        <taxon>Pectinidae</taxon>
        <taxon>Mizuhopecten</taxon>
    </lineage>
</organism>
<comment type="caution">
    <text evidence="5">The sequence shown here is derived from an EMBL/GenBank/DDBJ whole genome shotgun (WGS) entry which is preliminary data.</text>
</comment>
<dbReference type="Gene3D" id="2.60.120.40">
    <property type="match status" value="1"/>
</dbReference>
<evidence type="ECO:0000313" key="5">
    <source>
        <dbReference type="EMBL" id="OWF48385.1"/>
    </source>
</evidence>
<evidence type="ECO:0000259" key="4">
    <source>
        <dbReference type="PROSITE" id="PS50871"/>
    </source>
</evidence>
<dbReference type="PANTHER" id="PTHR22923">
    <property type="entry name" value="CEREBELLIN-RELATED"/>
    <property type="match status" value="1"/>
</dbReference>
<dbReference type="EMBL" id="NEDP02003566">
    <property type="protein sequence ID" value="OWF48385.1"/>
    <property type="molecule type" value="Genomic_DNA"/>
</dbReference>
<keyword evidence="6" id="KW-1185">Reference proteome</keyword>
<feature type="domain" description="C1q" evidence="4">
    <location>
        <begin position="1"/>
        <end position="131"/>
    </location>
</feature>
<keyword evidence="2" id="KW-0964">Secreted</keyword>
<dbReference type="PROSITE" id="PS50871">
    <property type="entry name" value="C1Q"/>
    <property type="match status" value="1"/>
</dbReference>
<dbReference type="AlphaFoldDB" id="A0A210QHY0"/>
<comment type="subcellular location">
    <subcellularLocation>
        <location evidence="1">Secreted</location>
    </subcellularLocation>
</comment>
<keyword evidence="3" id="KW-0732">Signal</keyword>
<dbReference type="GO" id="GO:0005576">
    <property type="term" value="C:extracellular region"/>
    <property type="evidence" value="ECO:0007669"/>
    <property type="project" value="UniProtKB-SubCell"/>
</dbReference>
<reference evidence="5 6" key="1">
    <citation type="journal article" date="2017" name="Nat. Ecol. Evol.">
        <title>Scallop genome provides insights into evolution of bilaterian karyotype and development.</title>
        <authorList>
            <person name="Wang S."/>
            <person name="Zhang J."/>
            <person name="Jiao W."/>
            <person name="Li J."/>
            <person name="Xun X."/>
            <person name="Sun Y."/>
            <person name="Guo X."/>
            <person name="Huan P."/>
            <person name="Dong B."/>
            <person name="Zhang L."/>
            <person name="Hu X."/>
            <person name="Sun X."/>
            <person name="Wang J."/>
            <person name="Zhao C."/>
            <person name="Wang Y."/>
            <person name="Wang D."/>
            <person name="Huang X."/>
            <person name="Wang R."/>
            <person name="Lv J."/>
            <person name="Li Y."/>
            <person name="Zhang Z."/>
            <person name="Liu B."/>
            <person name="Lu W."/>
            <person name="Hui Y."/>
            <person name="Liang J."/>
            <person name="Zhou Z."/>
            <person name="Hou R."/>
            <person name="Li X."/>
            <person name="Liu Y."/>
            <person name="Li H."/>
            <person name="Ning X."/>
            <person name="Lin Y."/>
            <person name="Zhao L."/>
            <person name="Xing Q."/>
            <person name="Dou J."/>
            <person name="Li Y."/>
            <person name="Mao J."/>
            <person name="Guo H."/>
            <person name="Dou H."/>
            <person name="Li T."/>
            <person name="Mu C."/>
            <person name="Jiang W."/>
            <person name="Fu Q."/>
            <person name="Fu X."/>
            <person name="Miao Y."/>
            <person name="Liu J."/>
            <person name="Yu Q."/>
            <person name="Li R."/>
            <person name="Liao H."/>
            <person name="Li X."/>
            <person name="Kong Y."/>
            <person name="Jiang Z."/>
            <person name="Chourrout D."/>
            <person name="Li R."/>
            <person name="Bao Z."/>
        </authorList>
    </citation>
    <scope>NUCLEOTIDE SEQUENCE [LARGE SCALE GENOMIC DNA]</scope>
    <source>
        <strain evidence="5 6">PY_sf001</strain>
    </source>
</reference>
<dbReference type="InterPro" id="IPR008983">
    <property type="entry name" value="Tumour_necrosis_fac-like_dom"/>
</dbReference>